<gene>
    <name evidence="2" type="ORF">BSAL_18300</name>
</gene>
<dbReference type="Pfam" id="PF00240">
    <property type="entry name" value="ubiquitin"/>
    <property type="match status" value="1"/>
</dbReference>
<dbReference type="InterPro" id="IPR029071">
    <property type="entry name" value="Ubiquitin-like_domsf"/>
</dbReference>
<dbReference type="OrthoDB" id="419317at2759"/>
<sequence>MLIKVKTLSNRDLEITTLEATNTVAQLKEVVEASEGIPVIQQKMVFSGKPLDDTKTLEECRIKPGDTVHMVISLRAGATV</sequence>
<name>A0A0S4JFN2_BODSA</name>
<proteinExistence type="predicted"/>
<dbReference type="InterPro" id="IPR019956">
    <property type="entry name" value="Ubiquitin_dom"/>
</dbReference>
<accession>A0A0S4JFN2</accession>
<dbReference type="InterPro" id="IPR015496">
    <property type="entry name" value="Ubiquilin"/>
</dbReference>
<feature type="domain" description="Ubiquitin-like" evidence="1">
    <location>
        <begin position="1"/>
        <end position="77"/>
    </location>
</feature>
<dbReference type="EMBL" id="CYKH01001685">
    <property type="protein sequence ID" value="CUG88932.1"/>
    <property type="molecule type" value="Genomic_DNA"/>
</dbReference>
<dbReference type="Gene3D" id="3.10.20.90">
    <property type="entry name" value="Phosphatidylinositol 3-kinase Catalytic Subunit, Chain A, domain 1"/>
    <property type="match status" value="1"/>
</dbReference>
<evidence type="ECO:0000259" key="1">
    <source>
        <dbReference type="PROSITE" id="PS50053"/>
    </source>
</evidence>
<dbReference type="SMART" id="SM00213">
    <property type="entry name" value="UBQ"/>
    <property type="match status" value="1"/>
</dbReference>
<dbReference type="OMA" id="YRIVSEH"/>
<evidence type="ECO:0000313" key="2">
    <source>
        <dbReference type="EMBL" id="CUG88932.1"/>
    </source>
</evidence>
<organism evidence="2 3">
    <name type="scientific">Bodo saltans</name>
    <name type="common">Flagellated protozoan</name>
    <dbReference type="NCBI Taxonomy" id="75058"/>
    <lineage>
        <taxon>Eukaryota</taxon>
        <taxon>Discoba</taxon>
        <taxon>Euglenozoa</taxon>
        <taxon>Kinetoplastea</taxon>
        <taxon>Metakinetoplastina</taxon>
        <taxon>Eubodonida</taxon>
        <taxon>Bodonidae</taxon>
        <taxon>Bodo</taxon>
    </lineage>
</organism>
<dbReference type="Proteomes" id="UP000051952">
    <property type="component" value="Unassembled WGS sequence"/>
</dbReference>
<dbReference type="PRINTS" id="PR00348">
    <property type="entry name" value="UBIQUITIN"/>
</dbReference>
<protein>
    <submittedName>
        <fullName evidence="2">Ubiquitin, putative</fullName>
    </submittedName>
</protein>
<dbReference type="InterPro" id="IPR019954">
    <property type="entry name" value="Ubiquitin_CS"/>
</dbReference>
<dbReference type="AlphaFoldDB" id="A0A0S4JFN2"/>
<dbReference type="VEuPathDB" id="TriTrypDB:BSAL_18300"/>
<evidence type="ECO:0000313" key="3">
    <source>
        <dbReference type="Proteomes" id="UP000051952"/>
    </source>
</evidence>
<dbReference type="PROSITE" id="PS00299">
    <property type="entry name" value="UBIQUITIN_1"/>
    <property type="match status" value="1"/>
</dbReference>
<dbReference type="PROSITE" id="PS50053">
    <property type="entry name" value="UBIQUITIN_2"/>
    <property type="match status" value="1"/>
</dbReference>
<dbReference type="GO" id="GO:0031593">
    <property type="term" value="F:polyubiquitin modification-dependent protein binding"/>
    <property type="evidence" value="ECO:0007669"/>
    <property type="project" value="TreeGrafter"/>
</dbReference>
<dbReference type="InterPro" id="IPR000626">
    <property type="entry name" value="Ubiquitin-like_dom"/>
</dbReference>
<dbReference type="PANTHER" id="PTHR10677:SF3">
    <property type="entry name" value="FI07626P-RELATED"/>
    <property type="match status" value="1"/>
</dbReference>
<dbReference type="GO" id="GO:0006511">
    <property type="term" value="P:ubiquitin-dependent protein catabolic process"/>
    <property type="evidence" value="ECO:0007669"/>
    <property type="project" value="TreeGrafter"/>
</dbReference>
<reference evidence="3" key="1">
    <citation type="submission" date="2015-09" db="EMBL/GenBank/DDBJ databases">
        <authorList>
            <consortium name="Pathogen Informatics"/>
        </authorList>
    </citation>
    <scope>NUCLEOTIDE SEQUENCE [LARGE SCALE GENOMIC DNA]</scope>
    <source>
        <strain evidence="3">Lake Konstanz</strain>
    </source>
</reference>
<keyword evidence="3" id="KW-1185">Reference proteome</keyword>
<dbReference type="PANTHER" id="PTHR10677">
    <property type="entry name" value="UBIQUILIN"/>
    <property type="match status" value="1"/>
</dbReference>
<dbReference type="GO" id="GO:0005829">
    <property type="term" value="C:cytosol"/>
    <property type="evidence" value="ECO:0007669"/>
    <property type="project" value="TreeGrafter"/>
</dbReference>
<dbReference type="SUPFAM" id="SSF54236">
    <property type="entry name" value="Ubiquitin-like"/>
    <property type="match status" value="1"/>
</dbReference>